<protein>
    <submittedName>
        <fullName evidence="2">Uncharacterized protein</fullName>
    </submittedName>
</protein>
<evidence type="ECO:0000313" key="1">
    <source>
        <dbReference type="Proteomes" id="UP000095283"/>
    </source>
</evidence>
<dbReference type="WBParaSite" id="Hba_00135">
    <property type="protein sequence ID" value="Hba_00135"/>
    <property type="gene ID" value="Hba_00135"/>
</dbReference>
<keyword evidence="1" id="KW-1185">Reference proteome</keyword>
<name>A0A1I7W6B6_HETBA</name>
<dbReference type="Proteomes" id="UP000095283">
    <property type="component" value="Unplaced"/>
</dbReference>
<reference evidence="2" key="1">
    <citation type="submission" date="2016-11" db="UniProtKB">
        <authorList>
            <consortium name="WormBaseParasite"/>
        </authorList>
    </citation>
    <scope>IDENTIFICATION</scope>
</reference>
<sequence length="99" mass="11575">MTLQIANASRLITLFTSHYEFTVLSGMQNSQFRMNAKNSMKNYDIPYSSINSNCWCIDRNSNKRKHDSIPFTMYKEMFNISGNKLVDAKFYIRLTSVNQ</sequence>
<proteinExistence type="predicted"/>
<accession>A0A1I7W6B6</accession>
<organism evidence="1 2">
    <name type="scientific">Heterorhabditis bacteriophora</name>
    <name type="common">Entomopathogenic nematode worm</name>
    <dbReference type="NCBI Taxonomy" id="37862"/>
    <lineage>
        <taxon>Eukaryota</taxon>
        <taxon>Metazoa</taxon>
        <taxon>Ecdysozoa</taxon>
        <taxon>Nematoda</taxon>
        <taxon>Chromadorea</taxon>
        <taxon>Rhabditida</taxon>
        <taxon>Rhabditina</taxon>
        <taxon>Rhabditomorpha</taxon>
        <taxon>Strongyloidea</taxon>
        <taxon>Heterorhabditidae</taxon>
        <taxon>Heterorhabditis</taxon>
    </lineage>
</organism>
<dbReference type="AlphaFoldDB" id="A0A1I7W6B6"/>
<evidence type="ECO:0000313" key="2">
    <source>
        <dbReference type="WBParaSite" id="Hba_00135"/>
    </source>
</evidence>